<evidence type="ECO:0000256" key="5">
    <source>
        <dbReference type="ARBA" id="ARBA00023180"/>
    </source>
</evidence>
<dbReference type="Gene3D" id="2.10.25.10">
    <property type="entry name" value="Laminin"/>
    <property type="match status" value="6"/>
</dbReference>
<feature type="domain" description="EGF-like" evidence="8">
    <location>
        <begin position="226"/>
        <end position="265"/>
    </location>
</feature>
<proteinExistence type="predicted"/>
<protein>
    <submittedName>
        <fullName evidence="10">Delta-like protein</fullName>
    </submittedName>
</protein>
<reference evidence="10" key="1">
    <citation type="submission" date="2016-11" db="UniProtKB">
        <authorList>
            <consortium name="WormBaseParasite"/>
        </authorList>
    </citation>
    <scope>IDENTIFICATION</scope>
</reference>
<dbReference type="PROSITE" id="PS01187">
    <property type="entry name" value="EGF_CA"/>
    <property type="match status" value="2"/>
</dbReference>
<keyword evidence="9" id="KW-1185">Reference proteome</keyword>
<dbReference type="FunFam" id="2.10.25.10:FF:000327">
    <property type="entry name" value="neurogenic locus notch homolog protein 4"/>
    <property type="match status" value="1"/>
</dbReference>
<feature type="disulfide bond" evidence="6">
    <location>
        <begin position="92"/>
        <end position="101"/>
    </location>
</feature>
<feature type="domain" description="EGF-like" evidence="8">
    <location>
        <begin position="64"/>
        <end position="102"/>
    </location>
</feature>
<evidence type="ECO:0000256" key="6">
    <source>
        <dbReference type="PROSITE-ProRule" id="PRU00076"/>
    </source>
</evidence>
<dbReference type="InterPro" id="IPR051022">
    <property type="entry name" value="Notch_Cell-Fate_Det"/>
</dbReference>
<evidence type="ECO:0000313" key="10">
    <source>
        <dbReference type="WBParaSite" id="maker-unitig_22858-snap-gene-0.2-mRNA-1"/>
    </source>
</evidence>
<evidence type="ECO:0000313" key="9">
    <source>
        <dbReference type="Proteomes" id="UP000095280"/>
    </source>
</evidence>
<feature type="region of interest" description="Disordered" evidence="7">
    <location>
        <begin position="185"/>
        <end position="220"/>
    </location>
</feature>
<dbReference type="Pfam" id="PF07645">
    <property type="entry name" value="EGF_CA"/>
    <property type="match status" value="1"/>
</dbReference>
<feature type="domain" description="EGF-like" evidence="8">
    <location>
        <begin position="347"/>
        <end position="380"/>
    </location>
</feature>
<dbReference type="PROSITE" id="PS50026">
    <property type="entry name" value="EGF_3"/>
    <property type="match status" value="5"/>
</dbReference>
<accession>A0A1I8F6X8</accession>
<feature type="disulfide bond" evidence="6">
    <location>
        <begin position="73"/>
        <end position="90"/>
    </location>
</feature>
<dbReference type="InterPro" id="IPR013032">
    <property type="entry name" value="EGF-like_CS"/>
</dbReference>
<feature type="disulfide bond" evidence="6">
    <location>
        <begin position="236"/>
        <end position="253"/>
    </location>
</feature>
<dbReference type="FunFam" id="2.10.25.10:FF:000173">
    <property type="entry name" value="Neurogenic locus notch protein 2"/>
    <property type="match status" value="1"/>
</dbReference>
<dbReference type="InterPro" id="IPR001881">
    <property type="entry name" value="EGF-like_Ca-bd_dom"/>
</dbReference>
<dbReference type="InterPro" id="IPR018097">
    <property type="entry name" value="EGF_Ca-bd_CS"/>
</dbReference>
<dbReference type="PANTHER" id="PTHR24049">
    <property type="entry name" value="CRUMBS FAMILY MEMBER"/>
    <property type="match status" value="1"/>
</dbReference>
<dbReference type="PROSITE" id="PS00022">
    <property type="entry name" value="EGF_1"/>
    <property type="match status" value="4"/>
</dbReference>
<dbReference type="PRINTS" id="PR00010">
    <property type="entry name" value="EGFBLOOD"/>
</dbReference>
<evidence type="ECO:0000256" key="7">
    <source>
        <dbReference type="SAM" id="MobiDB-lite"/>
    </source>
</evidence>
<dbReference type="SMART" id="SM00179">
    <property type="entry name" value="EGF_CA"/>
    <property type="match status" value="4"/>
</dbReference>
<dbReference type="InterPro" id="IPR049883">
    <property type="entry name" value="NOTCH1_EGF-like"/>
</dbReference>
<name>A0A1I8F6X8_9PLAT</name>
<dbReference type="PROSITE" id="PS01186">
    <property type="entry name" value="EGF_2"/>
    <property type="match status" value="4"/>
</dbReference>
<evidence type="ECO:0000256" key="2">
    <source>
        <dbReference type="ARBA" id="ARBA00022729"/>
    </source>
</evidence>
<dbReference type="GO" id="GO:0005509">
    <property type="term" value="F:calcium ion binding"/>
    <property type="evidence" value="ECO:0007669"/>
    <property type="project" value="InterPro"/>
</dbReference>
<evidence type="ECO:0000256" key="3">
    <source>
        <dbReference type="ARBA" id="ARBA00022737"/>
    </source>
</evidence>
<dbReference type="AlphaFoldDB" id="A0A1I8F6X8"/>
<dbReference type="InterPro" id="IPR000152">
    <property type="entry name" value="EGF-type_Asp/Asn_hydroxyl_site"/>
</dbReference>
<feature type="disulfide bond" evidence="6">
    <location>
        <begin position="130"/>
        <end position="139"/>
    </location>
</feature>
<feature type="disulfide bond" evidence="6">
    <location>
        <begin position="255"/>
        <end position="264"/>
    </location>
</feature>
<evidence type="ECO:0000256" key="1">
    <source>
        <dbReference type="ARBA" id="ARBA00022536"/>
    </source>
</evidence>
<comment type="caution">
    <text evidence="6">Lacks conserved residue(s) required for the propagation of feature annotation.</text>
</comment>
<dbReference type="Proteomes" id="UP000095280">
    <property type="component" value="Unplaced"/>
</dbReference>
<dbReference type="WBParaSite" id="maker-unitig_22858-snap-gene-0.2-mRNA-1">
    <property type="protein sequence ID" value="maker-unitig_22858-snap-gene-0.2-mRNA-1"/>
    <property type="gene ID" value="maker-unitig_22858-snap-gene-0.2"/>
</dbReference>
<feature type="compositionally biased region" description="Polar residues" evidence="7">
    <location>
        <begin position="203"/>
        <end position="214"/>
    </location>
</feature>
<dbReference type="PANTHER" id="PTHR24049:SF22">
    <property type="entry name" value="DROSOPHILA CRUMBS HOMOLOG"/>
    <property type="match status" value="1"/>
</dbReference>
<feature type="domain" description="EGF-like" evidence="8">
    <location>
        <begin position="29"/>
        <end position="63"/>
    </location>
</feature>
<dbReference type="Pfam" id="PF12661">
    <property type="entry name" value="hEGF"/>
    <property type="match status" value="2"/>
</dbReference>
<keyword evidence="4 6" id="KW-1015">Disulfide bond</keyword>
<feature type="disulfide bond" evidence="6">
    <location>
        <begin position="53"/>
        <end position="62"/>
    </location>
</feature>
<keyword evidence="3" id="KW-0677">Repeat</keyword>
<feature type="domain" description="EGF-like" evidence="8">
    <location>
        <begin position="104"/>
        <end position="140"/>
    </location>
</feature>
<dbReference type="InterPro" id="IPR000742">
    <property type="entry name" value="EGF"/>
</dbReference>
<dbReference type="SMART" id="SM00181">
    <property type="entry name" value="EGF"/>
    <property type="match status" value="6"/>
</dbReference>
<sequence length="380" mass="40523">HCKKCFIEQLIDFDDAMMKCVEDVAAVRASSDCRHEPCQHGGVCTAGSLTCACPQGFVGDRCELPDPCQHSPCHPASACVVNSTSWGFQCLCPSGFVGDTCSIDVNECLSAPCANGGSCVNTEGGYSCQCPAGFEGRHCELPLSPSRPSTAIDCRLNGGCYNGGVCSGDFDGKCRCVGRIFSRPPHPPPHSRPSPTTHRKTITKYSPSPNSSAGTRCEVPPQSESVSDPCASNQPCLHGGLCRSFAATGTFVCDCASGWLGLRCEQLLNPCTESSCLGRGRCFADSSWRIQLPLSWGFRGRYCEHLSQPTGLPTVQPEPCNSSRWLASNFPVCQCRRGFTGSRCQIDVNECEQFGGACLNGGECVDEPGGFRCTCKPGFQ</sequence>
<keyword evidence="1 6" id="KW-0245">EGF-like domain</keyword>
<evidence type="ECO:0000256" key="4">
    <source>
        <dbReference type="ARBA" id="ARBA00023157"/>
    </source>
</evidence>
<evidence type="ECO:0000259" key="8">
    <source>
        <dbReference type="PROSITE" id="PS50026"/>
    </source>
</evidence>
<keyword evidence="5" id="KW-0325">Glycoprotein</keyword>
<dbReference type="PROSITE" id="PS00010">
    <property type="entry name" value="ASX_HYDROXYL"/>
    <property type="match status" value="2"/>
</dbReference>
<keyword evidence="2" id="KW-0732">Signal</keyword>
<dbReference type="CDD" id="cd00054">
    <property type="entry name" value="EGF_CA"/>
    <property type="match status" value="3"/>
</dbReference>
<organism evidence="9 10">
    <name type="scientific">Macrostomum lignano</name>
    <dbReference type="NCBI Taxonomy" id="282301"/>
    <lineage>
        <taxon>Eukaryota</taxon>
        <taxon>Metazoa</taxon>
        <taxon>Spiralia</taxon>
        <taxon>Lophotrochozoa</taxon>
        <taxon>Platyhelminthes</taxon>
        <taxon>Rhabditophora</taxon>
        <taxon>Macrostomorpha</taxon>
        <taxon>Macrostomida</taxon>
        <taxon>Macrostomidae</taxon>
        <taxon>Macrostomum</taxon>
    </lineage>
</organism>
<dbReference type="SUPFAM" id="SSF57196">
    <property type="entry name" value="EGF/Laminin"/>
    <property type="match status" value="5"/>
</dbReference>
<dbReference type="Pfam" id="PF00008">
    <property type="entry name" value="EGF"/>
    <property type="match status" value="1"/>
</dbReference>